<feature type="domain" description="DUF4114" evidence="2">
    <location>
        <begin position="140"/>
        <end position="209"/>
    </location>
</feature>
<name>A0A4Q7E900_9CYAN</name>
<evidence type="ECO:0000259" key="2">
    <source>
        <dbReference type="Pfam" id="PF13448"/>
    </source>
</evidence>
<evidence type="ECO:0000313" key="4">
    <source>
        <dbReference type="Proteomes" id="UP000292459"/>
    </source>
</evidence>
<comment type="caution">
    <text evidence="3">The sequence shown here is derived from an EMBL/GenBank/DDBJ whole genome shotgun (WGS) entry which is preliminary data.</text>
</comment>
<dbReference type="RefSeq" id="WP_052288364.1">
    <property type="nucleotide sequence ID" value="NZ_QVFV01000004.1"/>
</dbReference>
<sequence>MKIGIVKPFAVAATLVISGLMAAEAQAFSFTQTEATNLEVQNKALFDFFKSHVNTERAALSASELKPLDATGLLFDTSETVEVYFMYEGAGYKNEVLFTADNQAPKTLIANASLQGSGGTLKSGDGWILSDFSGLPGIAQFEFLIRSNGYNKPNNTLLYTDASKNSDGLEHVTAFGYTDEKTGEYYTFIGFEDIVGGGDLDYNDVVLVAKGFTNPDAPVDVPEPISGLAVLAVGAVAVGGALKKKMA</sequence>
<feature type="chain" id="PRO_5020892411" evidence="1">
    <location>
        <begin position="23"/>
        <end position="247"/>
    </location>
</feature>
<dbReference type="InterPro" id="IPR025193">
    <property type="entry name" value="DUF4114"/>
</dbReference>
<proteinExistence type="predicted"/>
<dbReference type="AlphaFoldDB" id="A0A4Q7E900"/>
<gene>
    <name evidence="3" type="ORF">DYY88_16980</name>
</gene>
<evidence type="ECO:0000256" key="1">
    <source>
        <dbReference type="SAM" id="SignalP"/>
    </source>
</evidence>
<dbReference type="Proteomes" id="UP000292459">
    <property type="component" value="Unassembled WGS sequence"/>
</dbReference>
<keyword evidence="1" id="KW-0732">Signal</keyword>
<organism evidence="3 4">
    <name type="scientific">Leptolyngbya iicbica LK</name>
    <dbReference type="NCBI Taxonomy" id="2294035"/>
    <lineage>
        <taxon>Bacteria</taxon>
        <taxon>Bacillati</taxon>
        <taxon>Cyanobacteriota</taxon>
        <taxon>Cyanophyceae</taxon>
        <taxon>Leptolyngbyales</taxon>
        <taxon>Leptolyngbyaceae</taxon>
        <taxon>Leptolyngbya group</taxon>
        <taxon>Leptolyngbya</taxon>
        <taxon>Leptolyngbya iicbica</taxon>
    </lineage>
</organism>
<dbReference type="OrthoDB" id="507489at2"/>
<keyword evidence="4" id="KW-1185">Reference proteome</keyword>
<dbReference type="EMBL" id="QVFV01000004">
    <property type="protein sequence ID" value="RZM77331.1"/>
    <property type="molecule type" value="Genomic_DNA"/>
</dbReference>
<dbReference type="Pfam" id="PF13448">
    <property type="entry name" value="DUF4114"/>
    <property type="match status" value="1"/>
</dbReference>
<protein>
    <submittedName>
        <fullName evidence="3">DUF4114 domain-containing protein</fullName>
    </submittedName>
</protein>
<accession>A0A4Q7E900</accession>
<reference evidence="3 4" key="1">
    <citation type="submission" date="2018-11" db="EMBL/GenBank/DDBJ databases">
        <title>Whole genome sequencing of an environmental sample.</title>
        <authorList>
            <person name="Sarangi A.N."/>
            <person name="Singh D."/>
            <person name="Tripathy S."/>
        </authorList>
    </citation>
    <scope>NUCLEOTIDE SEQUENCE [LARGE SCALE GENOMIC DNA]</scope>
    <source>
        <strain evidence="3 4">Lakshadweep</strain>
    </source>
</reference>
<evidence type="ECO:0000313" key="3">
    <source>
        <dbReference type="EMBL" id="RZM77331.1"/>
    </source>
</evidence>
<feature type="signal peptide" evidence="1">
    <location>
        <begin position="1"/>
        <end position="22"/>
    </location>
</feature>